<evidence type="ECO:0008006" key="2">
    <source>
        <dbReference type="Google" id="ProtNLM"/>
    </source>
</evidence>
<protein>
    <recommendedName>
        <fullName evidence="2">KAP NTPase domain-containing protein</fullName>
    </recommendedName>
</protein>
<sequence length="186" mass="21613">METIRELFSKTKKIDRRIEKVITYTTTDEELLKQEIIEYVATENLERQFEYLLDQLDTGISGSGGYDVGVWVSGFYGSGKSSFTKYLGFALDPNRKIERKEFLFWLQDQFQSHPLRQRLSTVAKRHPITVIMLDLAGEQLAGAAMAEISSVLYSKVMQWANYSKDRKVAYLELMLERDGKKEDFER</sequence>
<accession>X1D248</accession>
<proteinExistence type="predicted"/>
<name>X1D248_9ZZZZ</name>
<dbReference type="EMBL" id="BART01021607">
    <property type="protein sequence ID" value="GAH02320.1"/>
    <property type="molecule type" value="Genomic_DNA"/>
</dbReference>
<feature type="non-terminal residue" evidence="1">
    <location>
        <position position="186"/>
    </location>
</feature>
<gene>
    <name evidence="1" type="ORF">S01H4_39805</name>
</gene>
<comment type="caution">
    <text evidence="1">The sequence shown here is derived from an EMBL/GenBank/DDBJ whole genome shotgun (WGS) entry which is preliminary data.</text>
</comment>
<reference evidence="1" key="1">
    <citation type="journal article" date="2014" name="Front. Microbiol.">
        <title>High frequency of phylogenetically diverse reductive dehalogenase-homologous genes in deep subseafloor sedimentary metagenomes.</title>
        <authorList>
            <person name="Kawai M."/>
            <person name="Futagami T."/>
            <person name="Toyoda A."/>
            <person name="Takaki Y."/>
            <person name="Nishi S."/>
            <person name="Hori S."/>
            <person name="Arai W."/>
            <person name="Tsubouchi T."/>
            <person name="Morono Y."/>
            <person name="Uchiyama I."/>
            <person name="Ito T."/>
            <person name="Fujiyama A."/>
            <person name="Inagaki F."/>
            <person name="Takami H."/>
        </authorList>
    </citation>
    <scope>NUCLEOTIDE SEQUENCE</scope>
    <source>
        <strain evidence="1">Expedition CK06-06</strain>
    </source>
</reference>
<organism evidence="1">
    <name type="scientific">marine sediment metagenome</name>
    <dbReference type="NCBI Taxonomy" id="412755"/>
    <lineage>
        <taxon>unclassified sequences</taxon>
        <taxon>metagenomes</taxon>
        <taxon>ecological metagenomes</taxon>
    </lineage>
</organism>
<evidence type="ECO:0000313" key="1">
    <source>
        <dbReference type="EMBL" id="GAH02320.1"/>
    </source>
</evidence>
<dbReference type="AlphaFoldDB" id="X1D248"/>